<reference evidence="2" key="1">
    <citation type="journal article" date="2020" name="Stud. Mycol.">
        <title>101 Dothideomycetes genomes: a test case for predicting lifestyles and emergence of pathogens.</title>
        <authorList>
            <person name="Haridas S."/>
            <person name="Albert R."/>
            <person name="Binder M."/>
            <person name="Bloem J."/>
            <person name="Labutti K."/>
            <person name="Salamov A."/>
            <person name="Andreopoulos B."/>
            <person name="Baker S."/>
            <person name="Barry K."/>
            <person name="Bills G."/>
            <person name="Bluhm B."/>
            <person name="Cannon C."/>
            <person name="Castanera R."/>
            <person name="Culley D."/>
            <person name="Daum C."/>
            <person name="Ezra D."/>
            <person name="Gonzalez J."/>
            <person name="Henrissat B."/>
            <person name="Kuo A."/>
            <person name="Liang C."/>
            <person name="Lipzen A."/>
            <person name="Lutzoni F."/>
            <person name="Magnuson J."/>
            <person name="Mondo S."/>
            <person name="Nolan M."/>
            <person name="Ohm R."/>
            <person name="Pangilinan J."/>
            <person name="Park H.-J."/>
            <person name="Ramirez L."/>
            <person name="Alfaro M."/>
            <person name="Sun H."/>
            <person name="Tritt A."/>
            <person name="Yoshinaga Y."/>
            <person name="Zwiers L.-H."/>
            <person name="Turgeon B."/>
            <person name="Goodwin S."/>
            <person name="Spatafora J."/>
            <person name="Crous P."/>
            <person name="Grigoriev I."/>
        </authorList>
    </citation>
    <scope>NUCLEOTIDE SEQUENCE</scope>
    <source>
        <strain evidence="2">CBS 119687</strain>
    </source>
</reference>
<evidence type="ECO:0000256" key="1">
    <source>
        <dbReference type="SAM" id="MobiDB-lite"/>
    </source>
</evidence>
<dbReference type="PANTHER" id="PTHR42085:SF1">
    <property type="entry name" value="F-BOX DOMAIN-CONTAINING PROTEIN"/>
    <property type="match status" value="1"/>
</dbReference>
<proteinExistence type="predicted"/>
<dbReference type="RefSeq" id="XP_033529413.1">
    <property type="nucleotide sequence ID" value="XM_033667206.1"/>
</dbReference>
<evidence type="ECO:0008006" key="4">
    <source>
        <dbReference type="Google" id="ProtNLM"/>
    </source>
</evidence>
<evidence type="ECO:0000313" key="2">
    <source>
        <dbReference type="EMBL" id="KAF2135026.1"/>
    </source>
</evidence>
<sequence>MASSTDITYPTTGTPTSSSSTTSLLLLLPQEIRDIIYSHVLREPHGLIADSSAYPNTRTRLLPFNSASPLRRESNQLRLVNRQLHRETSGLGLYFNDLTFADTWRYDTNLVTAFDHFTRFANSCPPYLVSRIRKITLLDTSTFNACYASDVLSYSAHFKPAILPFCRKYPHAKVVVRLAWGDATLAKDYVACMDALAWKLRGMSPLPRMDGSGRAHARGLCRKFAFECPRNLRFSCTTKFYEEKAREELRGGCEGVGLEQLVGVVRRMHESGV</sequence>
<dbReference type="PANTHER" id="PTHR42085">
    <property type="entry name" value="F-BOX DOMAIN-CONTAINING PROTEIN"/>
    <property type="match status" value="1"/>
</dbReference>
<accession>A0A6A6ATW1</accession>
<dbReference type="InterPro" id="IPR038883">
    <property type="entry name" value="AN11006-like"/>
</dbReference>
<protein>
    <recommendedName>
        <fullName evidence="4">F-box domain-containing protein</fullName>
    </recommendedName>
</protein>
<dbReference type="EMBL" id="ML977497">
    <property type="protein sequence ID" value="KAF2135026.1"/>
    <property type="molecule type" value="Genomic_DNA"/>
</dbReference>
<organism evidence="2 3">
    <name type="scientific">Dothidotthia symphoricarpi CBS 119687</name>
    <dbReference type="NCBI Taxonomy" id="1392245"/>
    <lineage>
        <taxon>Eukaryota</taxon>
        <taxon>Fungi</taxon>
        <taxon>Dikarya</taxon>
        <taxon>Ascomycota</taxon>
        <taxon>Pezizomycotina</taxon>
        <taxon>Dothideomycetes</taxon>
        <taxon>Pleosporomycetidae</taxon>
        <taxon>Pleosporales</taxon>
        <taxon>Dothidotthiaceae</taxon>
        <taxon>Dothidotthia</taxon>
    </lineage>
</organism>
<keyword evidence="3" id="KW-1185">Reference proteome</keyword>
<evidence type="ECO:0000313" key="3">
    <source>
        <dbReference type="Proteomes" id="UP000799771"/>
    </source>
</evidence>
<feature type="region of interest" description="Disordered" evidence="1">
    <location>
        <begin position="1"/>
        <end position="20"/>
    </location>
</feature>
<dbReference type="OrthoDB" id="4790878at2759"/>
<dbReference type="AlphaFoldDB" id="A0A6A6ATW1"/>
<name>A0A6A6ATW1_9PLEO</name>
<dbReference type="GeneID" id="54407638"/>
<gene>
    <name evidence="2" type="ORF">P153DRAFT_362729</name>
</gene>
<dbReference type="Proteomes" id="UP000799771">
    <property type="component" value="Unassembled WGS sequence"/>
</dbReference>